<dbReference type="PANTHER" id="PTHR35149:SF2">
    <property type="entry name" value="DUF262 DOMAIN-CONTAINING PROTEIN"/>
    <property type="match status" value="1"/>
</dbReference>
<evidence type="ECO:0000313" key="4">
    <source>
        <dbReference type="Proteomes" id="UP000198701"/>
    </source>
</evidence>
<keyword evidence="4" id="KW-1185">Reference proteome</keyword>
<dbReference type="Pfam" id="PF07510">
    <property type="entry name" value="GmrSD_C"/>
    <property type="match status" value="1"/>
</dbReference>
<dbReference type="InterPro" id="IPR011089">
    <property type="entry name" value="GmrSD_C"/>
</dbReference>
<dbReference type="EMBL" id="FNFU01000034">
    <property type="protein sequence ID" value="SDL14381.1"/>
    <property type="molecule type" value="Genomic_DNA"/>
</dbReference>
<dbReference type="Proteomes" id="UP000198701">
    <property type="component" value="Unassembled WGS sequence"/>
</dbReference>
<dbReference type="OrthoDB" id="9798761at2"/>
<accession>A0A1G9HN25</accession>
<dbReference type="Pfam" id="PF03235">
    <property type="entry name" value="GmrSD_N"/>
    <property type="match status" value="1"/>
</dbReference>
<dbReference type="PANTHER" id="PTHR35149">
    <property type="entry name" value="SLL5132 PROTEIN"/>
    <property type="match status" value="1"/>
</dbReference>
<reference evidence="3 4" key="1">
    <citation type="submission" date="2016-10" db="EMBL/GenBank/DDBJ databases">
        <authorList>
            <person name="de Groot N.N."/>
        </authorList>
    </citation>
    <scope>NUCLEOTIDE SEQUENCE [LARGE SCALE GENOMIC DNA]</scope>
    <source>
        <strain evidence="3 4">CGMCC 1.5382</strain>
    </source>
</reference>
<protein>
    <submittedName>
        <fullName evidence="3">Uncharacterized protein</fullName>
    </submittedName>
</protein>
<feature type="domain" description="GmrSD restriction endonucleases N-terminal" evidence="1">
    <location>
        <begin position="16"/>
        <end position="227"/>
    </location>
</feature>
<evidence type="ECO:0000259" key="1">
    <source>
        <dbReference type="Pfam" id="PF03235"/>
    </source>
</evidence>
<gene>
    <name evidence="3" type="ORF">SAMN05216282_1344</name>
</gene>
<dbReference type="AlphaFoldDB" id="A0A1G9HN25"/>
<organism evidence="3 4">
    <name type="scientific">Cryobacterium psychrotolerans</name>
    <dbReference type="NCBI Taxonomy" id="386301"/>
    <lineage>
        <taxon>Bacteria</taxon>
        <taxon>Bacillati</taxon>
        <taxon>Actinomycetota</taxon>
        <taxon>Actinomycetes</taxon>
        <taxon>Micrococcales</taxon>
        <taxon>Microbacteriaceae</taxon>
        <taxon>Cryobacterium</taxon>
    </lineage>
</organism>
<feature type="domain" description="GmrSD restriction endonucleases C-terminal" evidence="2">
    <location>
        <begin position="445"/>
        <end position="551"/>
    </location>
</feature>
<dbReference type="RefSeq" id="WP_092325291.1">
    <property type="nucleotide sequence ID" value="NZ_FNFU01000034.1"/>
</dbReference>
<name>A0A1G9HN25_9MICO</name>
<dbReference type="STRING" id="386301.SAMN05216282_1344"/>
<sequence>MKKKIDAFAYSIRAVLKGNKYSIDYYQREYKWKTKQIAELIADLTARFSQAYDVTHTRESVLAYPHYFLGSIVVSDKEGTRFIVDGQQRLTSLTLLLMYLRRLQAGMPARVNIDELIYSEAWGIESFNLDVAEREPCMRSLYEDASFDPEGASESVEAIWNRFADIEELFPNELRGDALPLFIDWLQHCVQIVQITAYDDDDAYSIFETMNDRGLNLTPSDMLKGYLLANIGEGPARIAAGDLWKSRLAGLADLGKEADADFFKTWFRSQYAKKIRERKRDAIPEDYDKIGTEFHRWLRRDAELVGLTSRAEFGTFVQRDFDFYSKQFIRISIASTSRDPKPDLPYIGFNSDNGFTLQFQLLMAPLRPQDTPTEISTKLMLVSRYVDILLAWRLWNNRSIAYSTMQYAMFLVMRDIRGMGVDELAAHLHGALSKESETFASLDRLKLHQQNRLQLHRILARITDYVGVQSGEPSRYLEMTNQMTTRYEVEHIWADHPERHLGEFEHAYDFAEHRNLIGDLLLLPKSFNASFGDLPYEKKLPHYLSQNLLARSLHPQCYERNPGFVRFVHENGLDFHPYDEFKASSVLERGQLYQAIAQQVWNPDDLPAIAAGLQA</sequence>
<proteinExistence type="predicted"/>
<evidence type="ECO:0000259" key="2">
    <source>
        <dbReference type="Pfam" id="PF07510"/>
    </source>
</evidence>
<evidence type="ECO:0000313" key="3">
    <source>
        <dbReference type="EMBL" id="SDL14381.1"/>
    </source>
</evidence>
<dbReference type="InterPro" id="IPR004919">
    <property type="entry name" value="GmrSD_N"/>
</dbReference>